<dbReference type="Pfam" id="PF00577">
    <property type="entry name" value="Usher"/>
    <property type="match status" value="1"/>
</dbReference>
<accession>A0AAE6WYB3</accession>
<name>A0AAE6WYB3_9GAMM</name>
<feature type="chain" id="PRO_5042294421" evidence="1">
    <location>
        <begin position="22"/>
        <end position="777"/>
    </location>
</feature>
<evidence type="ECO:0000256" key="1">
    <source>
        <dbReference type="SAM" id="SignalP"/>
    </source>
</evidence>
<feature type="signal peptide" evidence="1">
    <location>
        <begin position="1"/>
        <end position="21"/>
    </location>
</feature>
<dbReference type="RefSeq" id="WP_163172134.1">
    <property type="nucleotide sequence ID" value="NZ_CP044463.1"/>
</dbReference>
<dbReference type="GO" id="GO:0009279">
    <property type="term" value="C:cell outer membrane"/>
    <property type="evidence" value="ECO:0007669"/>
    <property type="project" value="TreeGrafter"/>
</dbReference>
<evidence type="ECO:0000313" key="2">
    <source>
        <dbReference type="EMBL" id="QIC68144.1"/>
    </source>
</evidence>
<dbReference type="InterPro" id="IPR000015">
    <property type="entry name" value="Fimb_usher"/>
</dbReference>
<dbReference type="Gene3D" id="2.60.40.3110">
    <property type="match status" value="1"/>
</dbReference>
<sequence>MKATKLFLMIACGMGAINANAELSQESNQLKSPEVLIVNIWINGVDYHTETVTFSENGKRFVECEALSDIGIRVEKISRHLAKKDFCSLTQPGITVEDDYSLQAIKIFFPADFFVGTDYELEIEVPEKANFGGFVNYSLFYGKDEEDQEFNTFSEFGIFKDYWLFKNAFLYRNEPEETEQTFLRVNSTLDIDFPTKFLKLTFGDTTSPYNLLNNSFRFGGLSFGTNYIDRPDFVYWNIPALNGSASLPSTVDLFINGVRLYRDSITPGNYNLPAGGVVNQAGDAQIVVEDILGNRTVRSFPVYINSRLLKPKLNEYNISLGKLRYNYDLVDDDYRDFFSKLYFRRGITSSTTLGLDLLYSEDVSNIDVLWTQGISKYFLLDTAVSASKADRIDEQGYAAAVGLSRSSQYWSVGLNSRYFTQEYQYLNTDLYDSEIETSSILYFNFSNLKIIDGLNFNFIYQSYYNEFDDSPREDRKFFDIRATKALTRNLYTDFGYYKDFSEDGDQGFRIAFYYNWGERGRLSLDHDTADNETSLSYAHRTMTQNGFDYVVGVNRSDEEINYNAYGLWKTSVGNLQLSHDEYEDRRNSQVTFDGALVWMGNKVALTKYADNAFALVNVDQHSDIDIYRSATRVGSTNKQGYMFVHNLIPYIHYDISFDHNQLAMDETFEHSSKKLVGLDQRGYRLDFPIYKTKRVAVKLKDAQQNSLVAGSEVLVDGLSQEASFVDSQGMVYLYLFKAGAYNLKIKTQGGKQCQAQFNLNEIQFQNADKHVFETVCE</sequence>
<dbReference type="Gene3D" id="2.60.40.2070">
    <property type="match status" value="1"/>
</dbReference>
<dbReference type="AlphaFoldDB" id="A0AAE6WYB3"/>
<organism evidence="2 3">
    <name type="scientific">Acinetobacter schindleri</name>
    <dbReference type="NCBI Taxonomy" id="108981"/>
    <lineage>
        <taxon>Bacteria</taxon>
        <taxon>Pseudomonadati</taxon>
        <taxon>Pseudomonadota</taxon>
        <taxon>Gammaproteobacteria</taxon>
        <taxon>Moraxellales</taxon>
        <taxon>Moraxellaceae</taxon>
        <taxon>Acinetobacter</taxon>
    </lineage>
</organism>
<dbReference type="PANTHER" id="PTHR30451">
    <property type="entry name" value="OUTER MEMBRANE USHER PROTEIN"/>
    <property type="match status" value="1"/>
</dbReference>
<gene>
    <name evidence="2" type="ORF">FSC10_12625</name>
</gene>
<dbReference type="InterPro" id="IPR042186">
    <property type="entry name" value="FimD_plug_dom"/>
</dbReference>
<dbReference type="PANTHER" id="PTHR30451:SF5">
    <property type="entry name" value="SLR0019 PROTEIN"/>
    <property type="match status" value="1"/>
</dbReference>
<dbReference type="Proteomes" id="UP000503505">
    <property type="component" value="Chromosome"/>
</dbReference>
<evidence type="ECO:0000313" key="3">
    <source>
        <dbReference type="Proteomes" id="UP000503505"/>
    </source>
</evidence>
<proteinExistence type="predicted"/>
<protein>
    <submittedName>
        <fullName evidence="2">Fimbrial biogenesis outer membrane usher protein</fullName>
    </submittedName>
</protein>
<dbReference type="GO" id="GO:0009297">
    <property type="term" value="P:pilus assembly"/>
    <property type="evidence" value="ECO:0007669"/>
    <property type="project" value="InterPro"/>
</dbReference>
<reference evidence="2 3" key="1">
    <citation type="submission" date="2019-09" db="EMBL/GenBank/DDBJ databases">
        <title>Non-baumannii Acinetobacter spp. carrying blaNDM-1 isolated in China.</title>
        <authorList>
            <person name="Cui C."/>
            <person name="Chen C."/>
            <person name="Sun J."/>
            <person name="Liu Y."/>
        </authorList>
    </citation>
    <scope>NUCLEOTIDE SEQUENCE [LARGE SCALE GENOMIC DNA]</scope>
    <source>
        <strain evidence="2 3">HZE23-1</strain>
    </source>
</reference>
<keyword evidence="1" id="KW-0732">Signal</keyword>
<dbReference type="EMBL" id="CP044463">
    <property type="protein sequence ID" value="QIC68144.1"/>
    <property type="molecule type" value="Genomic_DNA"/>
</dbReference>
<dbReference type="GO" id="GO:0015473">
    <property type="term" value="F:fimbrial usher porin activity"/>
    <property type="evidence" value="ECO:0007669"/>
    <property type="project" value="InterPro"/>
</dbReference>
<dbReference type="Gene3D" id="2.60.40.2610">
    <property type="entry name" value="Outer membrane usher protein FimD, plug domain"/>
    <property type="match status" value="1"/>
</dbReference>
<dbReference type="InterPro" id="IPR043142">
    <property type="entry name" value="PapC-like_C_sf"/>
</dbReference>